<accession>A0A1I1RX85</accession>
<dbReference type="Pfam" id="PF01928">
    <property type="entry name" value="CYTH"/>
    <property type="match status" value="1"/>
</dbReference>
<evidence type="ECO:0000313" key="2">
    <source>
        <dbReference type="EMBL" id="SFD38946.1"/>
    </source>
</evidence>
<dbReference type="InterPro" id="IPR009195">
    <property type="entry name" value="Uncharacterised_YjbK"/>
</dbReference>
<dbReference type="PROSITE" id="PS51707">
    <property type="entry name" value="CYTH"/>
    <property type="match status" value="1"/>
</dbReference>
<name>A0A1I1RX85_9BACI</name>
<dbReference type="SMART" id="SM01118">
    <property type="entry name" value="CYTH"/>
    <property type="match status" value="1"/>
</dbReference>
<proteinExistence type="predicted"/>
<dbReference type="InterPro" id="IPR023577">
    <property type="entry name" value="CYTH_domain"/>
</dbReference>
<dbReference type="PIRSF" id="PIRSF012526">
    <property type="entry name" value="CYTH_UCP012526"/>
    <property type="match status" value="1"/>
</dbReference>
<feature type="domain" description="CYTH" evidence="1">
    <location>
        <begin position="4"/>
        <end position="191"/>
    </location>
</feature>
<dbReference type="Proteomes" id="UP000199474">
    <property type="component" value="Unassembled WGS sequence"/>
</dbReference>
<sequence length="191" mass="22126">MAQEIEIEYKNLLIKDEFNRLLEQLPFPEKGQTQTNHYFETEDFSLKKLGCALRIREKNGTYTLTLKEPNATGLLETHDKLTAEEADAWINGKPSNENNTAKRIAEKGITVENLVYLGSLQTKRRELTYNQTVLVLDYSTYHGHADYELEIEAASETAGQETMRKFLTEFGIEKRHTPNKIQRFFDSIPRH</sequence>
<organism evidence="2 3">
    <name type="scientific">Lentibacillus persicus</name>
    <dbReference type="NCBI Taxonomy" id="640948"/>
    <lineage>
        <taxon>Bacteria</taxon>
        <taxon>Bacillati</taxon>
        <taxon>Bacillota</taxon>
        <taxon>Bacilli</taxon>
        <taxon>Bacillales</taxon>
        <taxon>Bacillaceae</taxon>
        <taxon>Lentibacillus</taxon>
    </lineage>
</organism>
<gene>
    <name evidence="2" type="ORF">SAMN05216238_101109</name>
</gene>
<dbReference type="InterPro" id="IPR033469">
    <property type="entry name" value="CYTH-like_dom_sf"/>
</dbReference>
<dbReference type="SUPFAM" id="SSF55154">
    <property type="entry name" value="CYTH-like phosphatases"/>
    <property type="match status" value="1"/>
</dbReference>
<reference evidence="3" key="1">
    <citation type="submission" date="2016-10" db="EMBL/GenBank/DDBJ databases">
        <authorList>
            <person name="Varghese N."/>
            <person name="Submissions S."/>
        </authorList>
    </citation>
    <scope>NUCLEOTIDE SEQUENCE [LARGE SCALE GENOMIC DNA]</scope>
    <source>
        <strain evidence="3">DSM 22530</strain>
    </source>
</reference>
<dbReference type="OrthoDB" id="384378at2"/>
<dbReference type="CDD" id="cd07762">
    <property type="entry name" value="CYTH-like_Pase_1"/>
    <property type="match status" value="1"/>
</dbReference>
<dbReference type="Gene3D" id="2.40.320.10">
    <property type="entry name" value="Hypothetical Protein Pfu-838710-001"/>
    <property type="match status" value="1"/>
</dbReference>
<dbReference type="STRING" id="640948.SAMN05216238_101109"/>
<dbReference type="EMBL" id="FOMR01000001">
    <property type="protein sequence ID" value="SFD38946.1"/>
    <property type="molecule type" value="Genomic_DNA"/>
</dbReference>
<dbReference type="AlphaFoldDB" id="A0A1I1RX85"/>
<evidence type="ECO:0000259" key="1">
    <source>
        <dbReference type="PROSITE" id="PS51707"/>
    </source>
</evidence>
<protein>
    <submittedName>
        <fullName evidence="2">Uncharacterized protein YjbK</fullName>
    </submittedName>
</protein>
<evidence type="ECO:0000313" key="3">
    <source>
        <dbReference type="Proteomes" id="UP000199474"/>
    </source>
</evidence>
<keyword evidence="3" id="KW-1185">Reference proteome</keyword>